<dbReference type="PROSITE" id="PS51123">
    <property type="entry name" value="OMPA_2"/>
    <property type="match status" value="1"/>
</dbReference>
<dbReference type="InterPro" id="IPR036737">
    <property type="entry name" value="OmpA-like_sf"/>
</dbReference>
<reference evidence="6" key="1">
    <citation type="journal article" date="2014" name="Int. J. Syst. Evol. Microbiol.">
        <title>Complete genome sequence of Corynebacterium casei LMG S-19264T (=DSM 44701T), isolated from a smear-ripened cheese.</title>
        <authorList>
            <consortium name="US DOE Joint Genome Institute (JGI-PGF)"/>
            <person name="Walter F."/>
            <person name="Albersmeier A."/>
            <person name="Kalinowski J."/>
            <person name="Ruckert C."/>
        </authorList>
    </citation>
    <scope>NUCLEOTIDE SEQUENCE</scope>
    <source>
        <strain evidence="6">VKM B-2935</strain>
    </source>
</reference>
<gene>
    <name evidence="6" type="ORF">GCM10017655_23460</name>
</gene>
<dbReference type="Pfam" id="PF00691">
    <property type="entry name" value="OmpA"/>
    <property type="match status" value="1"/>
</dbReference>
<evidence type="ECO:0000256" key="4">
    <source>
        <dbReference type="SAM" id="Phobius"/>
    </source>
</evidence>
<comment type="caution">
    <text evidence="6">The sequence shown here is derived from an EMBL/GenBank/DDBJ whole genome shotgun (WGS) entry which is preliminary data.</text>
</comment>
<evidence type="ECO:0000313" key="6">
    <source>
        <dbReference type="EMBL" id="GLK89284.1"/>
    </source>
</evidence>
<feature type="transmembrane region" description="Helical" evidence="4">
    <location>
        <begin position="6"/>
        <end position="39"/>
    </location>
</feature>
<dbReference type="SUPFAM" id="SSF103088">
    <property type="entry name" value="OmpA-like"/>
    <property type="match status" value="1"/>
</dbReference>
<dbReference type="InterPro" id="IPR006665">
    <property type="entry name" value="OmpA-like"/>
</dbReference>
<dbReference type="PANTHER" id="PTHR30329">
    <property type="entry name" value="STATOR ELEMENT OF FLAGELLAR MOTOR COMPLEX"/>
    <property type="match status" value="1"/>
</dbReference>
<dbReference type="PANTHER" id="PTHR30329:SF20">
    <property type="entry name" value="EXPORTED PROTEIN"/>
    <property type="match status" value="1"/>
</dbReference>
<dbReference type="PRINTS" id="PR01021">
    <property type="entry name" value="OMPADOMAIN"/>
</dbReference>
<keyword evidence="4" id="KW-0812">Transmembrane</keyword>
<evidence type="ECO:0000256" key="3">
    <source>
        <dbReference type="PROSITE-ProRule" id="PRU00473"/>
    </source>
</evidence>
<keyword evidence="4" id="KW-1133">Transmembrane helix</keyword>
<keyword evidence="7" id="KW-1185">Reference proteome</keyword>
<dbReference type="Gene3D" id="3.30.1330.60">
    <property type="entry name" value="OmpA-like domain"/>
    <property type="match status" value="1"/>
</dbReference>
<accession>A0A9W6K881</accession>
<protein>
    <submittedName>
        <fullName evidence="6">Membrane protein</fullName>
    </submittedName>
</protein>
<evidence type="ECO:0000256" key="1">
    <source>
        <dbReference type="ARBA" id="ARBA00004442"/>
    </source>
</evidence>
<dbReference type="CDD" id="cd07185">
    <property type="entry name" value="OmpA_C-like"/>
    <property type="match status" value="1"/>
</dbReference>
<reference evidence="6" key="2">
    <citation type="submission" date="2023-01" db="EMBL/GenBank/DDBJ databases">
        <authorList>
            <person name="Sun Q."/>
            <person name="Evtushenko L."/>
        </authorList>
    </citation>
    <scope>NUCLEOTIDE SEQUENCE</scope>
    <source>
        <strain evidence="6">VKM B-2935</strain>
    </source>
</reference>
<keyword evidence="2 3" id="KW-0472">Membrane</keyword>
<evidence type="ECO:0000256" key="2">
    <source>
        <dbReference type="ARBA" id="ARBA00023136"/>
    </source>
</evidence>
<feature type="domain" description="OmpA-like" evidence="5">
    <location>
        <begin position="426"/>
        <end position="544"/>
    </location>
</feature>
<name>A0A9W6K881_9PSED</name>
<organism evidence="6 7">
    <name type="scientific">Pseudomonas turukhanskensis</name>
    <dbReference type="NCBI Taxonomy" id="1806536"/>
    <lineage>
        <taxon>Bacteria</taxon>
        <taxon>Pseudomonadati</taxon>
        <taxon>Pseudomonadota</taxon>
        <taxon>Gammaproteobacteria</taxon>
        <taxon>Pseudomonadales</taxon>
        <taxon>Pseudomonadaceae</taxon>
        <taxon>Pseudomonas</taxon>
    </lineage>
</organism>
<evidence type="ECO:0000259" key="5">
    <source>
        <dbReference type="PROSITE" id="PS51123"/>
    </source>
</evidence>
<proteinExistence type="predicted"/>
<dbReference type="AlphaFoldDB" id="A0A9W6K881"/>
<evidence type="ECO:0000313" key="7">
    <source>
        <dbReference type="Proteomes" id="UP001143328"/>
    </source>
</evidence>
<sequence>MRALWLWAGFLAFMLLIILPVSGWVAVGTGVAAALLVSVGWHWSQRRIKDQRQALVLMGDASLPSASYRRPIALVCGSGARALFGAECADGIAVRLTDAACYLSVSRAQRLPTIVDSLLALRPHWANQLCVVAVVNPSEQAESSALTADLQALRHQLACARRRGIALPLLVANYLPTGADNSAWFGWYPGTGNLRVLEQESQWHLGAWQQQAPSLLAGAGRLRSVVQCNAAIAWLAEQMIAPLTDGGAYDPPCTATACGVFLSPQHAPGVANNLWQRWLGDFTGLYEQAVPHRVAATSLPLPDPLLGMLALRPQSAPVHRAGAIALWLFVAACGIAWASSAWQNTLLVRQVSDDLRRYQTAAHDHPASAMTQEALAVLRRHASVLDDYYRYGEPLALGLGLYRGEPLRARVSQAVAAVRPAMADELADQTIHLDSLSLFAVGSATLKPDATPVLIGAMSRIQARPGWLILVTGHTDAAGLAQKNQHLSLARANAVRDWMQHMGSIPAHCIAVRGLGASQPIASNETEHGRAANRRVDIRLVPEPGSCMPALSAPDLQPPRSAALSL</sequence>
<dbReference type="InterPro" id="IPR006664">
    <property type="entry name" value="OMP_bac"/>
</dbReference>
<dbReference type="GO" id="GO:0009279">
    <property type="term" value="C:cell outer membrane"/>
    <property type="evidence" value="ECO:0007669"/>
    <property type="project" value="UniProtKB-SubCell"/>
</dbReference>
<dbReference type="EMBL" id="BSFN01000005">
    <property type="protein sequence ID" value="GLK89284.1"/>
    <property type="molecule type" value="Genomic_DNA"/>
</dbReference>
<dbReference type="Proteomes" id="UP001143328">
    <property type="component" value="Unassembled WGS sequence"/>
</dbReference>
<comment type="subcellular location">
    <subcellularLocation>
        <location evidence="1">Cell outer membrane</location>
    </subcellularLocation>
</comment>
<dbReference type="InterPro" id="IPR050330">
    <property type="entry name" value="Bact_OuterMem_StrucFunc"/>
</dbReference>